<feature type="compositionally biased region" description="Basic and acidic residues" evidence="1">
    <location>
        <begin position="388"/>
        <end position="402"/>
    </location>
</feature>
<reference evidence="2 3" key="1">
    <citation type="submission" date="2024-06" db="EMBL/GenBank/DDBJ databases">
        <title>Complete genome of Phlyctema vagabunda strain 19-DSS-EL-015.</title>
        <authorList>
            <person name="Fiorenzani C."/>
        </authorList>
    </citation>
    <scope>NUCLEOTIDE SEQUENCE [LARGE SCALE GENOMIC DNA]</scope>
    <source>
        <strain evidence="2 3">19-DSS-EL-015</strain>
    </source>
</reference>
<feature type="region of interest" description="Disordered" evidence="1">
    <location>
        <begin position="215"/>
        <end position="417"/>
    </location>
</feature>
<organism evidence="2 3">
    <name type="scientific">Phlyctema vagabunda</name>
    <dbReference type="NCBI Taxonomy" id="108571"/>
    <lineage>
        <taxon>Eukaryota</taxon>
        <taxon>Fungi</taxon>
        <taxon>Dikarya</taxon>
        <taxon>Ascomycota</taxon>
        <taxon>Pezizomycotina</taxon>
        <taxon>Leotiomycetes</taxon>
        <taxon>Helotiales</taxon>
        <taxon>Dermateaceae</taxon>
        <taxon>Phlyctema</taxon>
    </lineage>
</organism>
<feature type="compositionally biased region" description="Low complexity" evidence="1">
    <location>
        <begin position="264"/>
        <end position="293"/>
    </location>
</feature>
<gene>
    <name evidence="2" type="ORF">PVAG01_07071</name>
</gene>
<evidence type="ECO:0000313" key="3">
    <source>
        <dbReference type="Proteomes" id="UP001629113"/>
    </source>
</evidence>
<evidence type="ECO:0000256" key="1">
    <source>
        <dbReference type="SAM" id="MobiDB-lite"/>
    </source>
</evidence>
<feature type="compositionally biased region" description="Gly residues" evidence="1">
    <location>
        <begin position="403"/>
        <end position="417"/>
    </location>
</feature>
<keyword evidence="3" id="KW-1185">Reference proteome</keyword>
<sequence length="417" mass="44090">MVLENSSNATAGGSGYDGAPASDNDAYGSSDGGFAEGQGGGQEIRDFTVDAARFPRGIPVIGGLCGCNTSNLFKLVSVKMSTAENHMSRPFTQEEVQALAYHSAKQLSIASYGAPMGLAGGAIAFYKSTNPYRFPFHTIDPNTFGAERAARMAVSPGKNILQGLRGSAYGIVGYMVGRLVLDSYASTVAAVGEMSDPKLKAYVEGLRAAVMARGKNVPKDNQTGSPIPQTGNAPQTTQSLDDASPTGGVYGDTIDYGFSEAQEQSQQPRSTTQTQRPGQTRGPATAPQPQPQQDNEPFGLFDDASPTNSPQPNTNGTQNQNAGGSAWERLRQQATKPRSTGSSNWPSEQDSNQGSWQRQQAMARNSPGSDSFSYSKQDEESGYAKSQAQKEFDARVEAERGGGDFSGKAGGGDQKRW</sequence>
<feature type="compositionally biased region" description="Polar residues" evidence="1">
    <location>
        <begin position="1"/>
        <end position="11"/>
    </location>
</feature>
<accession>A0ABR4PBD7</accession>
<dbReference type="EMBL" id="JBFCZG010000006">
    <property type="protein sequence ID" value="KAL3420626.1"/>
    <property type="molecule type" value="Genomic_DNA"/>
</dbReference>
<name>A0ABR4PBD7_9HELO</name>
<evidence type="ECO:0000313" key="2">
    <source>
        <dbReference type="EMBL" id="KAL3420626.1"/>
    </source>
</evidence>
<dbReference type="Proteomes" id="UP001629113">
    <property type="component" value="Unassembled WGS sequence"/>
</dbReference>
<feature type="compositionally biased region" description="Polar residues" evidence="1">
    <location>
        <begin position="219"/>
        <end position="241"/>
    </location>
</feature>
<comment type="caution">
    <text evidence="2">The sequence shown here is derived from an EMBL/GenBank/DDBJ whole genome shotgun (WGS) entry which is preliminary data.</text>
</comment>
<protein>
    <submittedName>
        <fullName evidence="2">Uncharacterized protein</fullName>
    </submittedName>
</protein>
<feature type="region of interest" description="Disordered" evidence="1">
    <location>
        <begin position="1"/>
        <end position="40"/>
    </location>
</feature>
<feature type="compositionally biased region" description="Gly residues" evidence="1">
    <location>
        <begin position="30"/>
        <end position="40"/>
    </location>
</feature>
<feature type="compositionally biased region" description="Low complexity" evidence="1">
    <location>
        <begin position="304"/>
        <end position="326"/>
    </location>
</feature>
<feature type="compositionally biased region" description="Polar residues" evidence="1">
    <location>
        <begin position="332"/>
        <end position="375"/>
    </location>
</feature>
<proteinExistence type="predicted"/>